<evidence type="ECO:0000256" key="1">
    <source>
        <dbReference type="ARBA" id="ARBA00004651"/>
    </source>
</evidence>
<evidence type="ECO:0000256" key="5">
    <source>
        <dbReference type="ARBA" id="ARBA00023040"/>
    </source>
</evidence>
<dbReference type="GeneTree" id="ENSGT01050000244823"/>
<keyword evidence="13" id="KW-1185">Reference proteome</keyword>
<dbReference type="PANTHER" id="PTHR24249">
    <property type="entry name" value="HISTAMINE RECEPTOR-RELATED G-PROTEIN COUPLED RECEPTOR"/>
    <property type="match status" value="1"/>
</dbReference>
<dbReference type="Proteomes" id="UP000314983">
    <property type="component" value="Chromosome 8"/>
</dbReference>
<dbReference type="InterPro" id="IPR050569">
    <property type="entry name" value="TAAR"/>
</dbReference>
<feature type="transmembrane region" description="Helical" evidence="10">
    <location>
        <begin position="112"/>
        <end position="134"/>
    </location>
</feature>
<evidence type="ECO:0000256" key="8">
    <source>
        <dbReference type="ARBA" id="ARBA00023224"/>
    </source>
</evidence>
<dbReference type="GO" id="GO:0001594">
    <property type="term" value="F:trace-amine receptor activity"/>
    <property type="evidence" value="ECO:0007669"/>
    <property type="project" value="TreeGrafter"/>
</dbReference>
<dbReference type="Pfam" id="PF00001">
    <property type="entry name" value="7tm_1"/>
    <property type="match status" value="1"/>
</dbReference>
<keyword evidence="3 9" id="KW-0812">Transmembrane</keyword>
<dbReference type="Gene3D" id="1.20.1070.10">
    <property type="entry name" value="Rhodopsin 7-helix transmembrane proteins"/>
    <property type="match status" value="1"/>
</dbReference>
<dbReference type="Ensembl" id="ENSEEET00000064395.1">
    <property type="protein sequence ID" value="ENSEEEP00000058829.1"/>
    <property type="gene ID" value="ENSEEEG00000025233.1"/>
</dbReference>
<evidence type="ECO:0000313" key="12">
    <source>
        <dbReference type="Ensembl" id="ENSEEEP00000058829.1"/>
    </source>
</evidence>
<dbReference type="SUPFAM" id="SSF81321">
    <property type="entry name" value="Family A G protein-coupled receptor-like"/>
    <property type="match status" value="1"/>
</dbReference>
<evidence type="ECO:0000256" key="10">
    <source>
        <dbReference type="SAM" id="Phobius"/>
    </source>
</evidence>
<dbReference type="PROSITE" id="PS50262">
    <property type="entry name" value="G_PROTEIN_RECEP_F1_2"/>
    <property type="match status" value="1"/>
</dbReference>
<evidence type="ECO:0000313" key="13">
    <source>
        <dbReference type="Proteomes" id="UP000314983"/>
    </source>
</evidence>
<reference evidence="12" key="3">
    <citation type="submission" date="2025-09" db="UniProtKB">
        <authorList>
            <consortium name="Ensembl"/>
        </authorList>
    </citation>
    <scope>IDENTIFICATION</scope>
</reference>
<sequence length="160" mass="17359">LAHVDSAKETDLLCNNNKSNTSCSVNLITLISNLSYSDLIVFVFVATLSVLTASGNMVVIVVFSVFKQFHTPANLIVLSLALSDFLIGAIVMPLEIVLLLDTCLHHMKSLCPVYHFISTIVGTVSLYHVVLIAVDRCFDLVWMLCSSAPDGSSINRPCEG</sequence>
<comment type="similarity">
    <text evidence="9">Belongs to the G-protein coupled receptor 1 family.</text>
</comment>
<organism evidence="12 13">
    <name type="scientific">Electrophorus electricus</name>
    <name type="common">Electric eel</name>
    <name type="synonym">Gymnotus electricus</name>
    <dbReference type="NCBI Taxonomy" id="8005"/>
    <lineage>
        <taxon>Eukaryota</taxon>
        <taxon>Metazoa</taxon>
        <taxon>Chordata</taxon>
        <taxon>Craniata</taxon>
        <taxon>Vertebrata</taxon>
        <taxon>Euteleostomi</taxon>
        <taxon>Actinopterygii</taxon>
        <taxon>Neopterygii</taxon>
        <taxon>Teleostei</taxon>
        <taxon>Ostariophysi</taxon>
        <taxon>Gymnotiformes</taxon>
        <taxon>Gymnotoidei</taxon>
        <taxon>Gymnotidae</taxon>
        <taxon>Electrophorus</taxon>
    </lineage>
</organism>
<accession>A0AAY5EQI9</accession>
<dbReference type="InterPro" id="IPR017452">
    <property type="entry name" value="GPCR_Rhodpsn_7TM"/>
</dbReference>
<keyword evidence="4 10" id="KW-1133">Transmembrane helix</keyword>
<dbReference type="AlphaFoldDB" id="A0AAY5EQI9"/>
<proteinExistence type="inferred from homology"/>
<dbReference type="PRINTS" id="PR00237">
    <property type="entry name" value="GPCRRHODOPSN"/>
</dbReference>
<name>A0AAY5EQI9_ELEEL</name>
<reference evidence="12" key="2">
    <citation type="submission" date="2025-08" db="UniProtKB">
        <authorList>
            <consortium name="Ensembl"/>
        </authorList>
    </citation>
    <scope>IDENTIFICATION</scope>
</reference>
<dbReference type="InterPro" id="IPR000276">
    <property type="entry name" value="GPCR_Rhodpsn"/>
</dbReference>
<dbReference type="GO" id="GO:0005886">
    <property type="term" value="C:plasma membrane"/>
    <property type="evidence" value="ECO:0007669"/>
    <property type="project" value="UniProtKB-SubCell"/>
</dbReference>
<evidence type="ECO:0000256" key="9">
    <source>
        <dbReference type="RuleBase" id="RU000688"/>
    </source>
</evidence>
<evidence type="ECO:0000256" key="4">
    <source>
        <dbReference type="ARBA" id="ARBA00022989"/>
    </source>
</evidence>
<feature type="domain" description="G-protein coupled receptors family 1 profile" evidence="11">
    <location>
        <begin position="55"/>
        <end position="160"/>
    </location>
</feature>
<keyword evidence="8 9" id="KW-0807">Transducer</keyword>
<evidence type="ECO:0000259" key="11">
    <source>
        <dbReference type="PROSITE" id="PS50262"/>
    </source>
</evidence>
<dbReference type="PROSITE" id="PS00237">
    <property type="entry name" value="G_PROTEIN_RECEP_F1_1"/>
    <property type="match status" value="1"/>
</dbReference>
<evidence type="ECO:0000256" key="6">
    <source>
        <dbReference type="ARBA" id="ARBA00023136"/>
    </source>
</evidence>
<feature type="transmembrane region" description="Helical" evidence="10">
    <location>
        <begin position="75"/>
        <end position="100"/>
    </location>
</feature>
<protein>
    <recommendedName>
        <fullName evidence="11">G-protein coupled receptors family 1 profile domain-containing protein</fullName>
    </recommendedName>
</protein>
<reference evidence="12 13" key="1">
    <citation type="submission" date="2020-05" db="EMBL/GenBank/DDBJ databases">
        <title>Electrophorus electricus (electric eel) genome, fEleEle1, primary haplotype.</title>
        <authorList>
            <person name="Myers G."/>
            <person name="Meyer A."/>
            <person name="Fedrigo O."/>
            <person name="Formenti G."/>
            <person name="Rhie A."/>
            <person name="Tracey A."/>
            <person name="Sims Y."/>
            <person name="Jarvis E.D."/>
        </authorList>
    </citation>
    <scope>NUCLEOTIDE SEQUENCE [LARGE SCALE GENOMIC DNA]</scope>
</reference>
<comment type="subcellular location">
    <subcellularLocation>
        <location evidence="1">Cell membrane</location>
        <topology evidence="1">Multi-pass membrane protein</topology>
    </subcellularLocation>
</comment>
<feature type="transmembrane region" description="Helical" evidence="10">
    <location>
        <begin position="39"/>
        <end position="63"/>
    </location>
</feature>
<evidence type="ECO:0000256" key="7">
    <source>
        <dbReference type="ARBA" id="ARBA00023170"/>
    </source>
</evidence>
<dbReference type="PANTHER" id="PTHR24249:SF381">
    <property type="entry name" value="TRACE AMINE ASSOCIATED RECEPTOR 19P-RELATED"/>
    <property type="match status" value="1"/>
</dbReference>
<evidence type="ECO:0000256" key="3">
    <source>
        <dbReference type="ARBA" id="ARBA00022692"/>
    </source>
</evidence>
<keyword evidence="6 10" id="KW-0472">Membrane</keyword>
<keyword evidence="2" id="KW-1003">Cell membrane</keyword>
<evidence type="ECO:0000256" key="2">
    <source>
        <dbReference type="ARBA" id="ARBA00022475"/>
    </source>
</evidence>
<keyword evidence="5 9" id="KW-0297">G-protein coupled receptor</keyword>
<keyword evidence="7 9" id="KW-0675">Receptor</keyword>